<keyword evidence="10" id="KW-1133">Transmembrane helix</keyword>
<feature type="domain" description="Major facilitator superfamily (MFS) profile" evidence="15">
    <location>
        <begin position="18"/>
        <end position="460"/>
    </location>
</feature>
<dbReference type="PANTHER" id="PTHR23503">
    <property type="entry name" value="SOLUTE CARRIER FAMILY 2"/>
    <property type="match status" value="1"/>
</dbReference>
<dbReference type="GO" id="GO:0070837">
    <property type="term" value="P:dehydroascorbic acid transport"/>
    <property type="evidence" value="ECO:0000318"/>
    <property type="project" value="GO_Central"/>
</dbReference>
<dbReference type="Pfam" id="PF00083">
    <property type="entry name" value="Sugar_tr"/>
    <property type="match status" value="1"/>
</dbReference>
<dbReference type="OrthoDB" id="4142200at2759"/>
<dbReference type="InterPro" id="IPR045263">
    <property type="entry name" value="GLUT"/>
</dbReference>
<evidence type="ECO:0000256" key="14">
    <source>
        <dbReference type="RuleBase" id="RU003346"/>
    </source>
</evidence>
<dbReference type="GO" id="GO:0042383">
    <property type="term" value="C:sarcolemma"/>
    <property type="evidence" value="ECO:0007669"/>
    <property type="project" value="UniProtKB-SubCell"/>
</dbReference>
<comment type="catalytic activity">
    <reaction evidence="1">
        <text>D-fructose(out) = D-fructose(in)</text>
        <dbReference type="Rhea" id="RHEA:60372"/>
        <dbReference type="ChEBI" id="CHEBI:37721"/>
    </reaction>
</comment>
<dbReference type="RefSeq" id="XP_041436230.1">
    <property type="nucleotide sequence ID" value="XM_041580296.1"/>
</dbReference>
<dbReference type="GeneID" id="108705131"/>
<dbReference type="InterPro" id="IPR005829">
    <property type="entry name" value="Sugar_transporter_CS"/>
</dbReference>
<dbReference type="PROSITE" id="PS50850">
    <property type="entry name" value="MFS"/>
    <property type="match status" value="1"/>
</dbReference>
<evidence type="ECO:0000256" key="2">
    <source>
        <dbReference type="ARBA" id="ARBA00004135"/>
    </source>
</evidence>
<sequence>MESRLQDLVQHRGLLMMIFVLGIGGTFQNGFHISVMNSPSVFIKRFINNTWIYRYQSPVEDNTLMIIWSFIVSIYAIGALFASLGAGYLISKYGKKRCQLCICVIPLVAAVLAGCSSFAKSFELILIARFLYGINAGIGFSLHSQYAGEIASKKLRGFTNTSISIFVTSGKMVGQIFGLREILGTESVWPVLVSLSGFWSLIQLCTLPFFPESPSYLLMKGDKEGCLRALKQLWGDGDYQTVINEMSKEQAARSGRKSLTVLQLLRDPSHRWQLYALIALTVALQLCGVNWIYFYASDVFRSAGFHNTQIPYLTIGVGICEATSVILCSLVVDRFGRRVFLLGGYTVMVLALGLITITISFQAHATWLPYFSVFLLFLFVLSFGSGPGATTMTVLVEIFSQISRTAALVLVGSIHWLQLFILGMAFPFIQAAIGHFCFLIFLVIIAACGIYLYFFLPETKGKSWLETKEDFDKYSCRRQNMVEISETLPDIYVISSKL</sequence>
<evidence type="ECO:0000313" key="17">
    <source>
        <dbReference type="RefSeq" id="XP_041436230.1"/>
    </source>
</evidence>
<comment type="subcellular location">
    <subcellularLocation>
        <location evidence="2">Cell membrane</location>
        <location evidence="2">Sarcolemma</location>
    </subcellularLocation>
    <subcellularLocation>
        <location evidence="3">Cell membrane</location>
        <topology evidence="3">Multi-pass membrane protein</topology>
    </subcellularLocation>
</comment>
<keyword evidence="9" id="KW-0812">Transmembrane</keyword>
<dbReference type="InterPro" id="IPR003663">
    <property type="entry name" value="Sugar/inositol_transpt"/>
</dbReference>
<dbReference type="STRING" id="8355.A0A1L8HQA9"/>
<evidence type="ECO:0000256" key="5">
    <source>
        <dbReference type="ARBA" id="ARBA00015973"/>
    </source>
</evidence>
<dbReference type="GO" id="GO:0005886">
    <property type="term" value="C:plasma membrane"/>
    <property type="evidence" value="ECO:0000318"/>
    <property type="project" value="GO_Central"/>
</dbReference>
<evidence type="ECO:0000256" key="13">
    <source>
        <dbReference type="ARBA" id="ARBA00031099"/>
    </source>
</evidence>
<keyword evidence="16" id="KW-1185">Reference proteome</keyword>
<keyword evidence="6 14" id="KW-0813">Transport</keyword>
<evidence type="ECO:0000256" key="6">
    <source>
        <dbReference type="ARBA" id="ARBA00022448"/>
    </source>
</evidence>
<dbReference type="GO" id="GO:0055056">
    <property type="term" value="F:D-glucose transmembrane transporter activity"/>
    <property type="evidence" value="ECO:0000318"/>
    <property type="project" value="GO_Central"/>
</dbReference>
<dbReference type="SUPFAM" id="SSF103473">
    <property type="entry name" value="MFS general substrate transporter"/>
    <property type="match status" value="1"/>
</dbReference>
<dbReference type="PANTHER" id="PTHR23503:SF54">
    <property type="entry name" value="MAJOR FACILITATOR SUPERFAMILY (MFS) PROFILE DOMAIN-CONTAINING PROTEIN"/>
    <property type="match status" value="1"/>
</dbReference>
<dbReference type="NCBIfam" id="TIGR00879">
    <property type="entry name" value="SP"/>
    <property type="match status" value="1"/>
</dbReference>
<keyword evidence="8 17" id="KW-0762">Sugar transport</keyword>
<reference evidence="17" key="1">
    <citation type="submission" date="2025-08" db="UniProtKB">
        <authorList>
            <consortium name="RefSeq"/>
        </authorList>
    </citation>
    <scope>IDENTIFICATION</scope>
    <source>
        <strain evidence="17">J_2021</strain>
        <tissue evidence="17">Erythrocytes</tissue>
    </source>
</reference>
<evidence type="ECO:0000256" key="1">
    <source>
        <dbReference type="ARBA" id="ARBA00000590"/>
    </source>
</evidence>
<dbReference type="PROSITE" id="PS00217">
    <property type="entry name" value="SUGAR_TRANSPORT_2"/>
    <property type="match status" value="1"/>
</dbReference>
<keyword evidence="7" id="KW-1003">Cell membrane</keyword>
<evidence type="ECO:0000256" key="4">
    <source>
        <dbReference type="ARBA" id="ARBA00007004"/>
    </source>
</evidence>
<dbReference type="FunFam" id="1.20.1250.20:FF:001511">
    <property type="entry name" value="Solute carrier family 2, facilitated glucose transporter member 5"/>
    <property type="match status" value="1"/>
</dbReference>
<evidence type="ECO:0000313" key="16">
    <source>
        <dbReference type="Proteomes" id="UP000186698"/>
    </source>
</evidence>
<name>A0A1L8HQA9_XENLA</name>
<organism evidence="16 17">
    <name type="scientific">Xenopus laevis</name>
    <name type="common">African clawed frog</name>
    <dbReference type="NCBI Taxonomy" id="8355"/>
    <lineage>
        <taxon>Eukaryota</taxon>
        <taxon>Metazoa</taxon>
        <taxon>Chordata</taxon>
        <taxon>Craniata</taxon>
        <taxon>Vertebrata</taxon>
        <taxon>Euteleostomi</taxon>
        <taxon>Amphibia</taxon>
        <taxon>Batrachia</taxon>
        <taxon>Anura</taxon>
        <taxon>Pipoidea</taxon>
        <taxon>Pipidae</taxon>
        <taxon>Xenopodinae</taxon>
        <taxon>Xenopus</taxon>
        <taxon>Xenopus</taxon>
    </lineage>
</organism>
<dbReference type="InterPro" id="IPR005828">
    <property type="entry name" value="MFS_sugar_transport-like"/>
</dbReference>
<dbReference type="Proteomes" id="UP000186698">
    <property type="component" value="Chromosome 1S"/>
</dbReference>
<dbReference type="OMA" id="APWYRTK"/>
<accession>A0A1L8HQA9</accession>
<evidence type="ECO:0000256" key="7">
    <source>
        <dbReference type="ARBA" id="ARBA00022475"/>
    </source>
</evidence>
<evidence type="ECO:0000256" key="9">
    <source>
        <dbReference type="ARBA" id="ARBA00022692"/>
    </source>
</evidence>
<dbReference type="GO" id="GO:0046323">
    <property type="term" value="P:D-glucose import"/>
    <property type="evidence" value="ECO:0000318"/>
    <property type="project" value="GO_Central"/>
</dbReference>
<gene>
    <name evidence="17" type="primary">slc2a11.3.S</name>
</gene>
<comment type="similarity">
    <text evidence="4">Belongs to the major facilitator superfamily. Sugar transporter (TC 2.A.1.1) family. Glucose transporter subfamily.</text>
</comment>
<evidence type="ECO:0000259" key="15">
    <source>
        <dbReference type="PROSITE" id="PS50850"/>
    </source>
</evidence>
<evidence type="ECO:0000256" key="11">
    <source>
        <dbReference type="ARBA" id="ARBA00023136"/>
    </source>
</evidence>
<dbReference type="GO" id="GO:0005353">
    <property type="term" value="F:fructose transmembrane transporter activity"/>
    <property type="evidence" value="ECO:0007669"/>
    <property type="project" value="UniProtKB-ARBA"/>
</dbReference>
<proteinExistence type="inferred from homology"/>
<evidence type="ECO:0000256" key="8">
    <source>
        <dbReference type="ARBA" id="ARBA00022597"/>
    </source>
</evidence>
<dbReference type="InterPro" id="IPR020846">
    <property type="entry name" value="MFS_dom"/>
</dbReference>
<protein>
    <recommendedName>
        <fullName evidence="5">Solute carrier family 2, facilitated glucose transporter member 5</fullName>
    </recommendedName>
    <alternativeName>
        <fullName evidence="13">Fructose transporter</fullName>
    </alternativeName>
    <alternativeName>
        <fullName evidence="12">Glucose transporter type 5, small intestine</fullName>
    </alternativeName>
</protein>
<evidence type="ECO:0000256" key="12">
    <source>
        <dbReference type="ARBA" id="ARBA00029961"/>
    </source>
</evidence>
<dbReference type="PaxDb" id="8355-A0A1L8HQA9"/>
<dbReference type="KEGG" id="xla:108705131"/>
<dbReference type="Gene3D" id="1.20.1250.20">
    <property type="entry name" value="MFS general substrate transporter like domains"/>
    <property type="match status" value="1"/>
</dbReference>
<evidence type="ECO:0000256" key="10">
    <source>
        <dbReference type="ARBA" id="ARBA00022989"/>
    </source>
</evidence>
<dbReference type="AlphaFoldDB" id="A0A1L8HQA9"/>
<evidence type="ECO:0000256" key="3">
    <source>
        <dbReference type="ARBA" id="ARBA00004651"/>
    </source>
</evidence>
<keyword evidence="11" id="KW-0472">Membrane</keyword>
<dbReference type="InterPro" id="IPR036259">
    <property type="entry name" value="MFS_trans_sf"/>
</dbReference>
<dbReference type="GO" id="GO:1990539">
    <property type="term" value="P:fructose import across plasma membrane"/>
    <property type="evidence" value="ECO:0007669"/>
    <property type="project" value="UniProtKB-ARBA"/>
</dbReference>
<dbReference type="CTD" id="108705131"/>